<reference evidence="2 3" key="1">
    <citation type="journal article" date="2024" name="Microbiol. Resour. Announc.">
        <title>Genome annotations for the ascomycete fungi Trichoderma harzianum, Trichoderma aggressivum, and Purpureocillium lilacinum.</title>
        <authorList>
            <person name="Beijen E.P.W."/>
            <person name="Ohm R.A."/>
        </authorList>
    </citation>
    <scope>NUCLEOTIDE SEQUENCE [LARGE SCALE GENOMIC DNA]</scope>
    <source>
        <strain evidence="2 3">CBS 150709</strain>
    </source>
</reference>
<gene>
    <name evidence="2" type="ORF">Purlil1_3857</name>
</gene>
<organism evidence="2 3">
    <name type="scientific">Purpureocillium lilacinum</name>
    <name type="common">Paecilomyces lilacinus</name>
    <dbReference type="NCBI Taxonomy" id="33203"/>
    <lineage>
        <taxon>Eukaryota</taxon>
        <taxon>Fungi</taxon>
        <taxon>Dikarya</taxon>
        <taxon>Ascomycota</taxon>
        <taxon>Pezizomycotina</taxon>
        <taxon>Sordariomycetes</taxon>
        <taxon>Hypocreomycetidae</taxon>
        <taxon>Hypocreales</taxon>
        <taxon>Ophiocordycipitaceae</taxon>
        <taxon>Purpureocillium</taxon>
    </lineage>
</organism>
<sequence>MLRVMEDGRPSADSYEVASHDTASSATDLAVVTKGAPSPDKTMTLFRSLLSSHDPAKQLPTRTLDVAMARRGMRNSQSASPDCASYPTFASRQADSRVVCAVDGCKIPAAAEVERRDPPSASTRVWLTVIGEARGTSTLIRPGTASAATPASSSMPCRPLPCSALPCPALLACTGVRPVRAEVVRSLRIGGPSRDTLPWSETGSVAGVCGRGARRLGWRRLDVGRLASTVRPMNQHATGNQPAGADADADRIAERLGGVHGHVAGNAPLTVCCAYVRLGSGCQIPRTSRRRASVQYERPPRDEKDFETKGGRFWMEQIVCSCCTDGPARLGSGWEYSVPRVAMHALKASNHALGTPGRGLVSWHACAHRPPRGGRPLGPKPNRPPCVVDEQGNGTSRHSRHGASLRLVGGGSAWSFQAGGGGGRRAWRAGIAGQAGRADGRAGVRPRRHWSGEAHLGTRAWVNWDLARSCRSASWRRDWLPPAMDLASSTATPKANGSRASFDHRRRGLTLSLTGRCHRLVVDGGPVRGLAPCCEPCEPRPADEEMLRNTQDTLLNEACQCRNPAALHTSWGAYREYGTAQHSTESCCSTYVCAVVLCSAVPVWTAAAAAAAPSLLAAVMHLSTQHIRWMHVASTSTALEQATAQLALPCLKPHAPEGGCNPDHDDAHFEAHKAVAFRRPSGPGNSQKNESACRRETDSNSINSPDTAVTWTPAEANGHNARGRGGRFDIARSAHPLTPPHRVPTMAATPALLDPVQRVTDGAVASLTTMDYQHAWRIEFAWLLRIVRGPYSPLTAQSYGVLGVGTKYPYSGDLVSHPRKVVVGLICKRKRGRAGKGTIHCEELQAQRTGLSDLTVGKDGGVPSAPQVEADYQTWHRAHHRPVPASHGAMKAVGAMDNINTEYYCISILGWHNLNGIPYLTSSPLVSTPQWALANGQPAPAAASSQPRREEVTGEAGDASVDAELAAQLPRAPQQVAARRAVCLLASCGVVCQQLEVPQRAGIHHSQASSARAPSNSTFNGIALGNKTATQLAPSTRITRRLAQGHHSPLRCHTHTHTRTRIRVPSAVTHLTSSPPRQKSRDACRWRRQSKRHQNRLRASKHNAIVTAHLHPHQRQGHKSSEASIAHRINTSWHARTLRGALSSRDDTTKRSIATITRAEPLPAPRGFGVGDDERVRVACGEYENPWLCICLSYPPIHPSIQCIKSPPTRTRPQTPRWPVLVLHNLDAASSAHAGGARHPLTPRSHPLPCSHVHPRTWMGGPASGHPLIRPLRHQPSPAQPGKAKAARESVRASRPDATTSVARLARLAQPPGPPARAHRTPLTPVDGTDRPPAAAAQ</sequence>
<feature type="compositionally biased region" description="Polar residues" evidence="1">
    <location>
        <begin position="699"/>
        <end position="710"/>
    </location>
</feature>
<feature type="compositionally biased region" description="Low complexity" evidence="1">
    <location>
        <begin position="937"/>
        <end position="946"/>
    </location>
</feature>
<proteinExistence type="predicted"/>
<feature type="region of interest" description="Disordered" evidence="1">
    <location>
        <begin position="1"/>
        <end position="20"/>
    </location>
</feature>
<accession>A0ABR0C7S5</accession>
<feature type="compositionally biased region" description="Basic and acidic residues" evidence="1">
    <location>
        <begin position="1"/>
        <end position="10"/>
    </location>
</feature>
<evidence type="ECO:0000313" key="3">
    <source>
        <dbReference type="Proteomes" id="UP001287286"/>
    </source>
</evidence>
<dbReference type="Proteomes" id="UP001287286">
    <property type="component" value="Unassembled WGS sequence"/>
</dbReference>
<name>A0ABR0C7S5_PURLI</name>
<feature type="region of interest" description="Disordered" evidence="1">
    <location>
        <begin position="1263"/>
        <end position="1338"/>
    </location>
</feature>
<evidence type="ECO:0000313" key="2">
    <source>
        <dbReference type="EMBL" id="KAK4092018.1"/>
    </source>
</evidence>
<feature type="compositionally biased region" description="Basic and acidic residues" evidence="1">
    <location>
        <begin position="298"/>
        <end position="307"/>
    </location>
</feature>
<comment type="caution">
    <text evidence="2">The sequence shown here is derived from an EMBL/GenBank/DDBJ whole genome shotgun (WGS) entry which is preliminary data.</text>
</comment>
<evidence type="ECO:0000256" key="1">
    <source>
        <dbReference type="SAM" id="MobiDB-lite"/>
    </source>
</evidence>
<protein>
    <submittedName>
        <fullName evidence="2">Uncharacterized protein</fullName>
    </submittedName>
</protein>
<dbReference type="EMBL" id="JAWRVI010000010">
    <property type="protein sequence ID" value="KAK4092018.1"/>
    <property type="molecule type" value="Genomic_DNA"/>
</dbReference>
<feature type="compositionally biased region" description="Basic and acidic residues" evidence="1">
    <location>
        <begin position="1286"/>
        <end position="1295"/>
    </location>
</feature>
<feature type="region of interest" description="Disordered" evidence="1">
    <location>
        <begin position="288"/>
        <end position="307"/>
    </location>
</feature>
<keyword evidence="3" id="KW-1185">Reference proteome</keyword>
<feature type="region of interest" description="Disordered" evidence="1">
    <location>
        <begin position="677"/>
        <end position="720"/>
    </location>
</feature>
<feature type="region of interest" description="Disordered" evidence="1">
    <location>
        <begin position="936"/>
        <end position="958"/>
    </location>
</feature>